<dbReference type="RefSeq" id="WP_209335647.1">
    <property type="nucleotide sequence ID" value="NZ_JAGIYY010000004.1"/>
</dbReference>
<organism evidence="1 2">
    <name type="scientific">Tianweitania sediminis</name>
    <dbReference type="NCBI Taxonomy" id="1502156"/>
    <lineage>
        <taxon>Bacteria</taxon>
        <taxon>Pseudomonadati</taxon>
        <taxon>Pseudomonadota</taxon>
        <taxon>Alphaproteobacteria</taxon>
        <taxon>Hyphomicrobiales</taxon>
        <taxon>Phyllobacteriaceae</taxon>
        <taxon>Tianweitania</taxon>
    </lineage>
</organism>
<protein>
    <submittedName>
        <fullName evidence="1">Uncharacterized protein</fullName>
    </submittedName>
</protein>
<name>A0A8J7R348_9HYPH</name>
<dbReference type="EMBL" id="JAGIYY010000004">
    <property type="protein sequence ID" value="MBP0439606.1"/>
    <property type="molecule type" value="Genomic_DNA"/>
</dbReference>
<accession>A0A8J7R348</accession>
<dbReference type="Proteomes" id="UP000666240">
    <property type="component" value="Unassembled WGS sequence"/>
</dbReference>
<sequence>MAAPVPVTLTVQLLPKAFANLQEQAKAKGYTANKYTQLLFDAAFAARIGQVRGAPATDAELDEQVRLVFACCGEAEPAAIAKATGLPIERVELVLDGLKQAAKAKGKRR</sequence>
<reference evidence="1" key="1">
    <citation type="submission" date="2021-03" db="EMBL/GenBank/DDBJ databases">
        <title>Genome sequencing and assembly of Tianweitania sediminis.</title>
        <authorList>
            <person name="Chhetri G."/>
        </authorList>
    </citation>
    <scope>NUCLEOTIDE SEQUENCE</scope>
    <source>
        <strain evidence="1">Z8</strain>
    </source>
</reference>
<evidence type="ECO:0000313" key="1">
    <source>
        <dbReference type="EMBL" id="MBP0439606.1"/>
    </source>
</evidence>
<evidence type="ECO:0000313" key="2">
    <source>
        <dbReference type="Proteomes" id="UP000666240"/>
    </source>
</evidence>
<proteinExistence type="predicted"/>
<keyword evidence="2" id="KW-1185">Reference proteome</keyword>
<dbReference type="AlphaFoldDB" id="A0A8J7R348"/>
<comment type="caution">
    <text evidence="1">The sequence shown here is derived from an EMBL/GenBank/DDBJ whole genome shotgun (WGS) entry which is preliminary data.</text>
</comment>
<gene>
    <name evidence="1" type="ORF">J5Y06_13175</name>
</gene>